<feature type="domain" description="Adenylyltransferase AadA C-terminal" evidence="5">
    <location>
        <begin position="140"/>
        <end position="243"/>
    </location>
</feature>
<reference evidence="6 7" key="1">
    <citation type="submission" date="2024-06" db="EMBL/GenBank/DDBJ databases">
        <title>The Natural Products Discovery Center: Release of the First 8490 Sequenced Strains for Exploring Actinobacteria Biosynthetic Diversity.</title>
        <authorList>
            <person name="Kalkreuter E."/>
            <person name="Kautsar S.A."/>
            <person name="Yang D."/>
            <person name="Bader C.D."/>
            <person name="Teijaro C.N."/>
            <person name="Fluegel L."/>
            <person name="Davis C.M."/>
            <person name="Simpson J.R."/>
            <person name="Lauterbach L."/>
            <person name="Steele A.D."/>
            <person name="Gui C."/>
            <person name="Meng S."/>
            <person name="Li G."/>
            <person name="Viehrig K."/>
            <person name="Ye F."/>
            <person name="Su P."/>
            <person name="Kiefer A.F."/>
            <person name="Nichols A."/>
            <person name="Cepeda A.J."/>
            <person name="Yan W."/>
            <person name="Fan B."/>
            <person name="Jiang Y."/>
            <person name="Adhikari A."/>
            <person name="Zheng C.-J."/>
            <person name="Schuster L."/>
            <person name="Cowan T.M."/>
            <person name="Smanski M.J."/>
            <person name="Chevrette M.G."/>
            <person name="De Carvalho L.P.S."/>
            <person name="Shen B."/>
        </authorList>
    </citation>
    <scope>NUCLEOTIDE SEQUENCE [LARGE SCALE GENOMIC DNA]</scope>
    <source>
        <strain evidence="6 7">NPDC038104</strain>
    </source>
</reference>
<dbReference type="Pfam" id="PF13427">
    <property type="entry name" value="AadA_C"/>
    <property type="match status" value="1"/>
</dbReference>
<evidence type="ECO:0000313" key="7">
    <source>
        <dbReference type="Proteomes" id="UP001550850"/>
    </source>
</evidence>
<evidence type="ECO:0000256" key="3">
    <source>
        <dbReference type="ARBA" id="ARBA00047831"/>
    </source>
</evidence>
<name>A0ABV2YK11_9ACTN</name>
<dbReference type="InterPro" id="IPR002934">
    <property type="entry name" value="Polymerase_NTP_transf_dom"/>
</dbReference>
<dbReference type="EMBL" id="JBEZUR010000027">
    <property type="protein sequence ID" value="MEU3556078.1"/>
    <property type="molecule type" value="Genomic_DNA"/>
</dbReference>
<dbReference type="GO" id="GO:0016779">
    <property type="term" value="F:nucleotidyltransferase activity"/>
    <property type="evidence" value="ECO:0007669"/>
    <property type="project" value="UniProtKB-KW"/>
</dbReference>
<dbReference type="PIRSF" id="PIRSF000819">
    <property type="entry name" value="Streptomycin_3-adenylyltransf"/>
    <property type="match status" value="1"/>
</dbReference>
<evidence type="ECO:0000256" key="1">
    <source>
        <dbReference type="ARBA" id="ARBA00022679"/>
    </source>
</evidence>
<sequence length="262" mass="28410">MDQTREVVRLAEAVLGDDLVGAYLHGSAVLGGWRPASDVDVLLVTRGGMDEGRQRALLAGLLPVSGSRHGLRPLEVTVVVRSQLRPWRYAPEGDFLYGEWLRDTYEAGLVPRPQRMPDLALTVGMVLAGDRPLAGPAPARVLDEVPYADVVRACLEGVPGLLDGVEEDTRNVLLTLARVWYTLATGRVGRKDAAADWVLRRLPPALRPVLGHARHLYLHCGYDEETWDAELRARVPALVAYVLAGIESTGAGGAGTTEGTRR</sequence>
<keyword evidence="2" id="KW-0046">Antibiotic resistance</keyword>
<dbReference type="InterPro" id="IPR043519">
    <property type="entry name" value="NT_sf"/>
</dbReference>
<organism evidence="6 7">
    <name type="scientific">Streptomyces fragilis</name>
    <dbReference type="NCBI Taxonomy" id="67301"/>
    <lineage>
        <taxon>Bacteria</taxon>
        <taxon>Bacillati</taxon>
        <taxon>Actinomycetota</taxon>
        <taxon>Actinomycetes</taxon>
        <taxon>Kitasatosporales</taxon>
        <taxon>Streptomycetaceae</taxon>
        <taxon>Streptomyces</taxon>
    </lineage>
</organism>
<evidence type="ECO:0000259" key="4">
    <source>
        <dbReference type="Pfam" id="PF01909"/>
    </source>
</evidence>
<feature type="domain" description="Polymerase nucleotidyl transferase" evidence="4">
    <location>
        <begin position="20"/>
        <end position="54"/>
    </location>
</feature>
<dbReference type="CDD" id="cd05403">
    <property type="entry name" value="NT_KNTase_like"/>
    <property type="match status" value="1"/>
</dbReference>
<keyword evidence="7" id="KW-1185">Reference proteome</keyword>
<dbReference type="SUPFAM" id="SSF81301">
    <property type="entry name" value="Nucleotidyltransferase"/>
    <property type="match status" value="1"/>
</dbReference>
<proteinExistence type="predicted"/>
<keyword evidence="6" id="KW-0548">Nucleotidyltransferase</keyword>
<comment type="catalytic activity">
    <reaction evidence="3">
        <text>spectinomycin + ATP = 9-O-adenylylspectinomycin + diphosphate</text>
        <dbReference type="Rhea" id="RHEA:63228"/>
        <dbReference type="ChEBI" id="CHEBI:30616"/>
        <dbReference type="ChEBI" id="CHEBI:33019"/>
        <dbReference type="ChEBI" id="CHEBI:146260"/>
        <dbReference type="ChEBI" id="CHEBI:146261"/>
    </reaction>
</comment>
<dbReference type="InterPro" id="IPR024172">
    <property type="entry name" value="AadA/Aad9"/>
</dbReference>
<dbReference type="RefSeq" id="WP_108953316.1">
    <property type="nucleotide sequence ID" value="NZ_BEVZ01000002.1"/>
</dbReference>
<keyword evidence="1" id="KW-0808">Transferase</keyword>
<protein>
    <submittedName>
        <fullName evidence="6">Aminoglycoside adenylyltransferase domain-containing protein</fullName>
    </submittedName>
</protein>
<dbReference type="InterPro" id="IPR025184">
    <property type="entry name" value="AadA_C"/>
</dbReference>
<comment type="caution">
    <text evidence="6">The sequence shown here is derived from an EMBL/GenBank/DDBJ whole genome shotgun (WGS) entry which is preliminary data.</text>
</comment>
<dbReference type="Pfam" id="PF01909">
    <property type="entry name" value="NTP_transf_2"/>
    <property type="match status" value="1"/>
</dbReference>
<dbReference type="Proteomes" id="UP001550850">
    <property type="component" value="Unassembled WGS sequence"/>
</dbReference>
<evidence type="ECO:0000313" key="6">
    <source>
        <dbReference type="EMBL" id="MEU3556078.1"/>
    </source>
</evidence>
<accession>A0ABV2YK11</accession>
<evidence type="ECO:0000259" key="5">
    <source>
        <dbReference type="Pfam" id="PF13427"/>
    </source>
</evidence>
<evidence type="ECO:0000256" key="2">
    <source>
        <dbReference type="ARBA" id="ARBA00023251"/>
    </source>
</evidence>
<gene>
    <name evidence="6" type="ORF">AB0E65_17945</name>
</gene>